<keyword evidence="1" id="KW-1133">Transmembrane helix</keyword>
<protein>
    <submittedName>
        <fullName evidence="2">Uncharacterized protein</fullName>
    </submittedName>
</protein>
<feature type="transmembrane region" description="Helical" evidence="1">
    <location>
        <begin position="12"/>
        <end position="32"/>
    </location>
</feature>
<evidence type="ECO:0000256" key="1">
    <source>
        <dbReference type="SAM" id="Phobius"/>
    </source>
</evidence>
<keyword evidence="3" id="KW-1185">Reference proteome</keyword>
<dbReference type="EMBL" id="JBHSSW010000003">
    <property type="protein sequence ID" value="MFC6196938.1"/>
    <property type="molecule type" value="Genomic_DNA"/>
</dbReference>
<gene>
    <name evidence="2" type="ORF">ACFQDM_02560</name>
</gene>
<feature type="transmembrane region" description="Helical" evidence="1">
    <location>
        <begin position="44"/>
        <end position="65"/>
    </location>
</feature>
<comment type="caution">
    <text evidence="2">The sequence shown here is derived from an EMBL/GenBank/DDBJ whole genome shotgun (WGS) entry which is preliminary data.</text>
</comment>
<evidence type="ECO:0000313" key="3">
    <source>
        <dbReference type="Proteomes" id="UP001596303"/>
    </source>
</evidence>
<accession>A0ABW1S6Y9</accession>
<evidence type="ECO:0000313" key="2">
    <source>
        <dbReference type="EMBL" id="MFC6196938.1"/>
    </source>
</evidence>
<keyword evidence="1" id="KW-0812">Transmembrane</keyword>
<dbReference type="Proteomes" id="UP001596303">
    <property type="component" value="Unassembled WGS sequence"/>
</dbReference>
<name>A0ABW1S6Y9_9PROT</name>
<organism evidence="2 3">
    <name type="scientific">Ponticaulis profundi</name>
    <dbReference type="NCBI Taxonomy" id="2665222"/>
    <lineage>
        <taxon>Bacteria</taxon>
        <taxon>Pseudomonadati</taxon>
        <taxon>Pseudomonadota</taxon>
        <taxon>Alphaproteobacteria</taxon>
        <taxon>Hyphomonadales</taxon>
        <taxon>Hyphomonadaceae</taxon>
        <taxon>Ponticaulis</taxon>
    </lineage>
</organism>
<keyword evidence="1" id="KW-0472">Membrane</keyword>
<proteinExistence type="predicted"/>
<sequence>MSENVPDGLKKIKTIFGIVIGIAAGAFFYVVGASPLSELIDDPMLGQAARIAVSALFAVIVFFSFRLGGGEGTGGDGGG</sequence>
<dbReference type="RefSeq" id="WP_377375038.1">
    <property type="nucleotide sequence ID" value="NZ_JBHSSW010000003.1"/>
</dbReference>
<reference evidence="3" key="1">
    <citation type="journal article" date="2019" name="Int. J. Syst. Evol. Microbiol.">
        <title>The Global Catalogue of Microorganisms (GCM) 10K type strain sequencing project: providing services to taxonomists for standard genome sequencing and annotation.</title>
        <authorList>
            <consortium name="The Broad Institute Genomics Platform"/>
            <consortium name="The Broad Institute Genome Sequencing Center for Infectious Disease"/>
            <person name="Wu L."/>
            <person name="Ma J."/>
        </authorList>
    </citation>
    <scope>NUCLEOTIDE SEQUENCE [LARGE SCALE GENOMIC DNA]</scope>
    <source>
        <strain evidence="3">CGMCC-1.15741</strain>
    </source>
</reference>